<dbReference type="EMBL" id="PFFQ01000014">
    <property type="protein sequence ID" value="PIW18127.1"/>
    <property type="molecule type" value="Genomic_DNA"/>
</dbReference>
<dbReference type="AlphaFoldDB" id="A0A2M7G7T4"/>
<name>A0A2M7G7T4_9BACT</name>
<organism evidence="5 6">
    <name type="scientific">bacterium (Candidatus Blackallbacteria) CG17_big_fil_post_rev_8_21_14_2_50_48_46</name>
    <dbReference type="NCBI Taxonomy" id="2014261"/>
    <lineage>
        <taxon>Bacteria</taxon>
        <taxon>Candidatus Blackallbacteria</taxon>
    </lineage>
</organism>
<evidence type="ECO:0000259" key="4">
    <source>
        <dbReference type="Pfam" id="PF22692"/>
    </source>
</evidence>
<comment type="caution">
    <text evidence="5">The sequence shown here is derived from an EMBL/GenBank/DDBJ whole genome shotgun (WGS) entry which is preliminary data.</text>
</comment>
<dbReference type="GO" id="GO:0071978">
    <property type="term" value="P:bacterial-type flagellum-dependent swarming motility"/>
    <property type="evidence" value="ECO:0007669"/>
    <property type="project" value="TreeGrafter"/>
</dbReference>
<keyword evidence="2" id="KW-0975">Bacterial flagellum</keyword>
<dbReference type="InterPro" id="IPR010930">
    <property type="entry name" value="Flg_bb/hook_C_dom"/>
</dbReference>
<dbReference type="PANTHER" id="PTHR30435:SF19">
    <property type="entry name" value="FLAGELLAR BASAL-BODY ROD PROTEIN FLGG"/>
    <property type="match status" value="1"/>
</dbReference>
<dbReference type="PANTHER" id="PTHR30435">
    <property type="entry name" value="FLAGELLAR PROTEIN"/>
    <property type="match status" value="1"/>
</dbReference>
<evidence type="ECO:0000313" key="6">
    <source>
        <dbReference type="Proteomes" id="UP000231019"/>
    </source>
</evidence>
<dbReference type="Proteomes" id="UP000231019">
    <property type="component" value="Unassembled WGS sequence"/>
</dbReference>
<evidence type="ECO:0000256" key="2">
    <source>
        <dbReference type="RuleBase" id="RU362116"/>
    </source>
</evidence>
<comment type="similarity">
    <text evidence="1 2">Belongs to the flagella basal body rod proteins family.</text>
</comment>
<accession>A0A2M7G7T4</accession>
<dbReference type="GO" id="GO:0009425">
    <property type="term" value="C:bacterial-type flagellum basal body"/>
    <property type="evidence" value="ECO:0007669"/>
    <property type="project" value="UniProtKB-SubCell"/>
</dbReference>
<dbReference type="NCBIfam" id="TIGR03506">
    <property type="entry name" value="FlgEFG_subfam"/>
    <property type="match status" value="1"/>
</dbReference>
<evidence type="ECO:0000313" key="5">
    <source>
        <dbReference type="EMBL" id="PIW18127.1"/>
    </source>
</evidence>
<proteinExistence type="inferred from homology"/>
<dbReference type="Pfam" id="PF22692">
    <property type="entry name" value="LlgE_F_G_D1"/>
    <property type="match status" value="1"/>
</dbReference>
<dbReference type="InterPro" id="IPR037925">
    <property type="entry name" value="FlgE/F/G-like"/>
</dbReference>
<feature type="domain" description="Flagellar basal-body/hook protein C-terminal" evidence="3">
    <location>
        <begin position="522"/>
        <end position="564"/>
    </location>
</feature>
<dbReference type="Pfam" id="PF06429">
    <property type="entry name" value="Flg_bbr_C"/>
    <property type="match status" value="1"/>
</dbReference>
<dbReference type="InterPro" id="IPR053967">
    <property type="entry name" value="LlgE_F_G-like_D1"/>
</dbReference>
<evidence type="ECO:0000259" key="3">
    <source>
        <dbReference type="Pfam" id="PF06429"/>
    </source>
</evidence>
<sequence length="567" mass="59255">MGDVRISAKSSLIALNRSIEVISGNLTGASIYGFKGVRLSFADTLVNVLRTGTGSTGGSGGLNPIQIGTGGISVGATTTDFSQGSIIQTKNAGDVAIQGNAFYSAVDAGGRITYTRNGEFHFDDQGNLVTSDGLFVLGVMDDLREVSQSGRLVDFDSTIDFNEATDPIGDAFANNRKGITMLFSNMGNIPMVDINQKTIQRTGTGDTNFGVLSFTLGRNTDLSSTGGPDSLVTLYSFLDLTRVDGLQDRVVPQTFVSAGAIGSLTLSGGNTVAFTNAVGIVLGTIIGPTSAGNVTGQYPVTLRLTSTNNTFANTSLDNAKLIAQAINDLADRTGIGASIIINQNKLDQAAIVLTHVQRALSTTITRLTTKVEVPPGEANTNLFLSLTNTGAGVLENVTDSRGNLFHRVNLKSLIGRSPRFVPQSGDRFQFDSTGQLINTSRGQDEASAPPFATGIHIALSKFANNDGLLKQRGSSQFQYTEASGDILVGYAGQNKGKAIDTKRGVEGVGTSIVGTENTVIASALEASNTSITEALPDLTIAQKSFTSNTKVVNVGNSIVDDLNGLIR</sequence>
<comment type="subcellular location">
    <subcellularLocation>
        <location evidence="2">Bacterial flagellum basal body</location>
    </subcellularLocation>
</comment>
<protein>
    <submittedName>
        <fullName evidence="5">Uncharacterized protein</fullName>
    </submittedName>
</protein>
<dbReference type="SUPFAM" id="SSF117143">
    <property type="entry name" value="Flagellar hook protein flgE"/>
    <property type="match status" value="1"/>
</dbReference>
<dbReference type="InterPro" id="IPR020013">
    <property type="entry name" value="Flagellar_FlgE/F/G"/>
</dbReference>
<feature type="domain" description="Flagellar hook protein FlgE/F/G-like D1" evidence="4">
    <location>
        <begin position="96"/>
        <end position="138"/>
    </location>
</feature>
<reference evidence="5 6" key="1">
    <citation type="submission" date="2017-09" db="EMBL/GenBank/DDBJ databases">
        <title>Depth-based differentiation of microbial function through sediment-hosted aquifers and enrichment of novel symbionts in the deep terrestrial subsurface.</title>
        <authorList>
            <person name="Probst A.J."/>
            <person name="Ladd B."/>
            <person name="Jarett J.K."/>
            <person name="Geller-Mcgrath D.E."/>
            <person name="Sieber C.M."/>
            <person name="Emerson J.B."/>
            <person name="Anantharaman K."/>
            <person name="Thomas B.C."/>
            <person name="Malmstrom R."/>
            <person name="Stieglmeier M."/>
            <person name="Klingl A."/>
            <person name="Woyke T."/>
            <person name="Ryan C.M."/>
            <person name="Banfield J.F."/>
        </authorList>
    </citation>
    <scope>NUCLEOTIDE SEQUENCE [LARGE SCALE GENOMIC DNA]</scope>
    <source>
        <strain evidence="5">CG17_big_fil_post_rev_8_21_14_2_50_48_46</strain>
    </source>
</reference>
<gene>
    <name evidence="5" type="ORF">COW36_06250</name>
</gene>
<evidence type="ECO:0000256" key="1">
    <source>
        <dbReference type="ARBA" id="ARBA00009677"/>
    </source>
</evidence>